<dbReference type="Gene3D" id="3.40.930.10">
    <property type="entry name" value="Mannitol-specific EII, Chain A"/>
    <property type="match status" value="1"/>
</dbReference>
<evidence type="ECO:0000256" key="1">
    <source>
        <dbReference type="ARBA" id="ARBA00022737"/>
    </source>
</evidence>
<dbReference type="InterPro" id="IPR011608">
    <property type="entry name" value="PRD"/>
</dbReference>
<proteinExistence type="predicted"/>
<dbReference type="EMBL" id="JBCITK010000001">
    <property type="protein sequence ID" value="MEN0645359.1"/>
    <property type="molecule type" value="Genomic_DNA"/>
</dbReference>
<dbReference type="Pfam" id="PF08279">
    <property type="entry name" value="HTH_11"/>
    <property type="match status" value="1"/>
</dbReference>
<feature type="domain" description="PRD" evidence="6">
    <location>
        <begin position="182"/>
        <end position="285"/>
    </location>
</feature>
<dbReference type="SUPFAM" id="SSF63520">
    <property type="entry name" value="PTS-regulatory domain, PRD"/>
    <property type="match status" value="2"/>
</dbReference>
<keyword evidence="8" id="KW-1185">Reference proteome</keyword>
<feature type="domain" description="PRD" evidence="6">
    <location>
        <begin position="289"/>
        <end position="396"/>
    </location>
</feature>
<dbReference type="Proteomes" id="UP001418796">
    <property type="component" value="Unassembled WGS sequence"/>
</dbReference>
<dbReference type="Pfam" id="PF00874">
    <property type="entry name" value="PRD"/>
    <property type="match status" value="1"/>
</dbReference>
<evidence type="ECO:0000256" key="3">
    <source>
        <dbReference type="ARBA" id="ARBA00023159"/>
    </source>
</evidence>
<dbReference type="Pfam" id="PF00359">
    <property type="entry name" value="PTS_EIIA_2"/>
    <property type="match status" value="1"/>
</dbReference>
<keyword evidence="3" id="KW-0010">Activator</keyword>
<evidence type="ECO:0000313" key="7">
    <source>
        <dbReference type="EMBL" id="MEN0645359.1"/>
    </source>
</evidence>
<evidence type="ECO:0000313" key="8">
    <source>
        <dbReference type="Proteomes" id="UP001418796"/>
    </source>
</evidence>
<dbReference type="PROSITE" id="PS51094">
    <property type="entry name" value="PTS_EIIA_TYPE_2"/>
    <property type="match status" value="1"/>
</dbReference>
<dbReference type="PANTHER" id="PTHR30185:SF18">
    <property type="entry name" value="TRANSCRIPTIONAL REGULATOR MTLR"/>
    <property type="match status" value="1"/>
</dbReference>
<dbReference type="Gene3D" id="1.10.1790.10">
    <property type="entry name" value="PRD domain"/>
    <property type="match status" value="1"/>
</dbReference>
<dbReference type="InterPro" id="IPR036390">
    <property type="entry name" value="WH_DNA-bd_sf"/>
</dbReference>
<dbReference type="InterPro" id="IPR036388">
    <property type="entry name" value="WH-like_DNA-bd_sf"/>
</dbReference>
<dbReference type="InterPro" id="IPR002178">
    <property type="entry name" value="PTS_EIIA_type-2_dom"/>
</dbReference>
<evidence type="ECO:0000256" key="4">
    <source>
        <dbReference type="ARBA" id="ARBA00023163"/>
    </source>
</evidence>
<reference evidence="7 8" key="1">
    <citation type="submission" date="2024-03" db="EMBL/GenBank/DDBJ databases">
        <title>Bacilli Hybrid Assemblies.</title>
        <authorList>
            <person name="Kovac J."/>
        </authorList>
    </citation>
    <scope>NUCLEOTIDE SEQUENCE [LARGE SCALE GENOMIC DNA]</scope>
    <source>
        <strain evidence="7 8">FSL R7-0666</strain>
    </source>
</reference>
<dbReference type="InterPro" id="IPR007737">
    <property type="entry name" value="Mga_HTH"/>
</dbReference>
<dbReference type="InterPro" id="IPR036634">
    <property type="entry name" value="PRD_sf"/>
</dbReference>
<sequence>MQAKRKQLIDFLLKQNHGFVPASTLAEMLNVTDRTIRNYIKDINQNDNDIVIVSSPQGYAIVGDHMQEAQEEVDLTNKEPEKATLEFELIQFLMNKQEYTTYEELAETFFYSPQTIRSRIQKLTMNIHSFGISASIDTRVFKGIKLTGTEMQKRILLESFFTAIPVKKELFRDFVFTHFRSWISEQTIENVFKVMDELNTQFQLNIDFTVYKKLAVQLLIIIHQINEKRFVMINNKEFFNLKAFKEFEVAKAFSVGLKDWAHFTEDETAYLVNYLMSLQLDLEKENEIVQNPEIIHRIETILQSIENTYHVPTFTEKRFKHNLLNHIYRIIYPASHNLLIYNPFVKETKAEYFFSFSVASNLALRIEKEFHVEIKDSEIAYLAYHIQVIIQSKDKKKRRTILLYSRGYERTELLSSKIATYFDELDIVGIEKYSSDYTFKDNHLYIGVDLAQIPENKTNFVAIQSSFKSSDIKKVRYFLEAQNMIIEQADIYWMNESSPIDAIKHLLAQSELESFFDPIMKRETMSYTSIGNLVAIPHPYFEMKEYKERVLIGINKQAIQWGTETVQLIIIYIPSSDVERNEYVFTEFFQKTKSIEDVRSLIQTSKEEDFLKLWNQI</sequence>
<feature type="domain" description="PTS EIIA type-2" evidence="5">
    <location>
        <begin position="477"/>
        <end position="617"/>
    </location>
</feature>
<name>A0ABU9VN76_9BACI</name>
<evidence type="ECO:0000259" key="6">
    <source>
        <dbReference type="PROSITE" id="PS51372"/>
    </source>
</evidence>
<dbReference type="InterPro" id="IPR013196">
    <property type="entry name" value="HTH_11"/>
</dbReference>
<organism evidence="7 8">
    <name type="scientific">Alkalicoccobacillus gibsonii</name>
    <dbReference type="NCBI Taxonomy" id="79881"/>
    <lineage>
        <taxon>Bacteria</taxon>
        <taxon>Bacillati</taxon>
        <taxon>Bacillota</taxon>
        <taxon>Bacilli</taxon>
        <taxon>Bacillales</taxon>
        <taxon>Bacillaceae</taxon>
        <taxon>Alkalicoccobacillus</taxon>
    </lineage>
</organism>
<dbReference type="RefSeq" id="WP_343131932.1">
    <property type="nucleotide sequence ID" value="NZ_JBCITK010000001.1"/>
</dbReference>
<keyword evidence="2" id="KW-0805">Transcription regulation</keyword>
<keyword evidence="4" id="KW-0804">Transcription</keyword>
<dbReference type="SUPFAM" id="SSF46785">
    <property type="entry name" value="Winged helix' DNA-binding domain"/>
    <property type="match status" value="1"/>
</dbReference>
<accession>A0ABU9VN76</accession>
<dbReference type="Pfam" id="PF05043">
    <property type="entry name" value="Mga"/>
    <property type="match status" value="1"/>
</dbReference>
<keyword evidence="1" id="KW-0677">Repeat</keyword>
<gene>
    <name evidence="7" type="ORF">MKY91_19525</name>
</gene>
<evidence type="ECO:0000256" key="2">
    <source>
        <dbReference type="ARBA" id="ARBA00023015"/>
    </source>
</evidence>
<dbReference type="Gene3D" id="1.10.10.10">
    <property type="entry name" value="Winged helix-like DNA-binding domain superfamily/Winged helix DNA-binding domain"/>
    <property type="match status" value="2"/>
</dbReference>
<dbReference type="PROSITE" id="PS51372">
    <property type="entry name" value="PRD_2"/>
    <property type="match status" value="2"/>
</dbReference>
<protein>
    <submittedName>
        <fullName evidence="7">HTH domain-containing protein</fullName>
    </submittedName>
</protein>
<dbReference type="InterPro" id="IPR050661">
    <property type="entry name" value="BglG_antiterminators"/>
</dbReference>
<dbReference type="SUPFAM" id="SSF55804">
    <property type="entry name" value="Phoshotransferase/anion transport protein"/>
    <property type="match status" value="1"/>
</dbReference>
<evidence type="ECO:0000259" key="5">
    <source>
        <dbReference type="PROSITE" id="PS51094"/>
    </source>
</evidence>
<dbReference type="InterPro" id="IPR016152">
    <property type="entry name" value="PTrfase/Anion_transptr"/>
</dbReference>
<dbReference type="PANTHER" id="PTHR30185">
    <property type="entry name" value="CRYPTIC BETA-GLUCOSIDE BGL OPERON ANTITERMINATOR"/>
    <property type="match status" value="1"/>
</dbReference>
<comment type="caution">
    <text evidence="7">The sequence shown here is derived from an EMBL/GenBank/DDBJ whole genome shotgun (WGS) entry which is preliminary data.</text>
</comment>